<dbReference type="InterPro" id="IPR002347">
    <property type="entry name" value="SDR_fam"/>
</dbReference>
<evidence type="ECO:0000256" key="2">
    <source>
        <dbReference type="ARBA" id="ARBA00023002"/>
    </source>
</evidence>
<dbReference type="Proteomes" id="UP000503011">
    <property type="component" value="Chromosome"/>
</dbReference>
<evidence type="ECO:0000313" key="3">
    <source>
        <dbReference type="EMBL" id="BCB90779.1"/>
    </source>
</evidence>
<dbReference type="SUPFAM" id="SSF51735">
    <property type="entry name" value="NAD(P)-binding Rossmann-fold domains"/>
    <property type="match status" value="1"/>
</dbReference>
<dbReference type="KEGG" id="psuu:Psuf_080920"/>
<dbReference type="GO" id="GO:0016491">
    <property type="term" value="F:oxidoreductase activity"/>
    <property type="evidence" value="ECO:0007669"/>
    <property type="project" value="UniProtKB-KW"/>
</dbReference>
<reference evidence="3 4" key="1">
    <citation type="submission" date="2020-03" db="EMBL/GenBank/DDBJ databases">
        <title>Whole genome shotgun sequence of Phytohabitans suffuscus NBRC 105367.</title>
        <authorList>
            <person name="Komaki H."/>
            <person name="Tamura T."/>
        </authorList>
    </citation>
    <scope>NUCLEOTIDE SEQUENCE [LARGE SCALE GENOMIC DNA]</scope>
    <source>
        <strain evidence="3 4">NBRC 105367</strain>
    </source>
</reference>
<evidence type="ECO:0000313" key="4">
    <source>
        <dbReference type="Proteomes" id="UP000503011"/>
    </source>
</evidence>
<dbReference type="RefSeq" id="WP_173163203.1">
    <property type="nucleotide sequence ID" value="NZ_AP022871.1"/>
</dbReference>
<dbReference type="Pfam" id="PF00106">
    <property type="entry name" value="adh_short"/>
    <property type="match status" value="1"/>
</dbReference>
<reference evidence="3 4" key="2">
    <citation type="submission" date="2020-03" db="EMBL/GenBank/DDBJ databases">
        <authorList>
            <person name="Ichikawa N."/>
            <person name="Kimura A."/>
            <person name="Kitahashi Y."/>
            <person name="Uohara A."/>
        </authorList>
    </citation>
    <scope>NUCLEOTIDE SEQUENCE [LARGE SCALE GENOMIC DNA]</scope>
    <source>
        <strain evidence="3 4">NBRC 105367</strain>
    </source>
</reference>
<accession>A0A6F8YXG3</accession>
<dbReference type="PANTHER" id="PTHR24320:SF274">
    <property type="entry name" value="CHAIN DEHYDROGENASE, PUTATIVE (AFU_ORTHOLOGUE AFUA_4G00440)-RELATED"/>
    <property type="match status" value="1"/>
</dbReference>
<dbReference type="EMBL" id="AP022871">
    <property type="protein sequence ID" value="BCB90779.1"/>
    <property type="molecule type" value="Genomic_DNA"/>
</dbReference>
<dbReference type="Gene3D" id="3.40.50.720">
    <property type="entry name" value="NAD(P)-binding Rossmann-like Domain"/>
    <property type="match status" value="1"/>
</dbReference>
<proteinExistence type="inferred from homology"/>
<name>A0A6F8YXG3_9ACTN</name>
<keyword evidence="2" id="KW-0560">Oxidoreductase</keyword>
<organism evidence="3 4">
    <name type="scientific">Phytohabitans suffuscus</name>
    <dbReference type="NCBI Taxonomy" id="624315"/>
    <lineage>
        <taxon>Bacteria</taxon>
        <taxon>Bacillati</taxon>
        <taxon>Actinomycetota</taxon>
        <taxon>Actinomycetes</taxon>
        <taxon>Micromonosporales</taxon>
        <taxon>Micromonosporaceae</taxon>
    </lineage>
</organism>
<sequence>MSGRKRAVVTGATGGIGEAIARRLAAAGMGVVLFGRDEGRLRAARERVAAAVPGAELWLERADLSLMAQVRDLAGRLAERPPDVVVSNAAVIAGLDERTPEGLPRTLATNHLAPYLLLRSLVAPIGSRPARFVVVGADPRGLRHAPVDLDDLRARRGLGPVPSLRPFVAYGRTKNMNAMFAYALARRLAGTGSGITVNGAHPGIIKDTGLGAGTARGALWLLAAAIRLNPATPGPDTGADTPAWLATASEVEGVTGRFFVGRAAVGTAPHTTDVARCDRLWDESARLVGLPA</sequence>
<evidence type="ECO:0000256" key="1">
    <source>
        <dbReference type="ARBA" id="ARBA00006484"/>
    </source>
</evidence>
<dbReference type="PANTHER" id="PTHR24320">
    <property type="entry name" value="RETINOL DEHYDROGENASE"/>
    <property type="match status" value="1"/>
</dbReference>
<dbReference type="AlphaFoldDB" id="A0A6F8YXG3"/>
<dbReference type="PRINTS" id="PR00081">
    <property type="entry name" value="GDHRDH"/>
</dbReference>
<protein>
    <submittedName>
        <fullName evidence="3">Retinol dehydrogenase</fullName>
    </submittedName>
</protein>
<dbReference type="InterPro" id="IPR036291">
    <property type="entry name" value="NAD(P)-bd_dom_sf"/>
</dbReference>
<gene>
    <name evidence="3" type="ORF">Psuf_080920</name>
</gene>
<keyword evidence="4" id="KW-1185">Reference proteome</keyword>
<comment type="similarity">
    <text evidence="1">Belongs to the short-chain dehydrogenases/reductases (SDR) family.</text>
</comment>